<comment type="caution">
    <text evidence="9">The sequence shown here is derived from an EMBL/GenBank/DDBJ whole genome shotgun (WGS) entry which is preliminary data.</text>
</comment>
<organism evidence="9 10">
    <name type="scientific">Rhizobium lusitanum</name>
    <dbReference type="NCBI Taxonomy" id="293958"/>
    <lineage>
        <taxon>Bacteria</taxon>
        <taxon>Pseudomonadati</taxon>
        <taxon>Pseudomonadota</taxon>
        <taxon>Alphaproteobacteria</taxon>
        <taxon>Hyphomicrobiales</taxon>
        <taxon>Rhizobiaceae</taxon>
        <taxon>Rhizobium/Agrobacterium group</taxon>
        <taxon>Rhizobium</taxon>
    </lineage>
</organism>
<dbReference type="Pfam" id="PF22638">
    <property type="entry name" value="FlgK_D1"/>
    <property type="match status" value="1"/>
</dbReference>
<evidence type="ECO:0000313" key="9">
    <source>
        <dbReference type="EMBL" id="MBB6488045.1"/>
    </source>
</evidence>
<keyword evidence="6" id="KW-0975">Bacterial flagellum</keyword>
<dbReference type="GO" id="GO:0044780">
    <property type="term" value="P:bacterial-type flagellum assembly"/>
    <property type="evidence" value="ECO:0007669"/>
    <property type="project" value="InterPro"/>
</dbReference>
<dbReference type="EMBL" id="JACHBG010000018">
    <property type="protein sequence ID" value="MBB6488045.1"/>
    <property type="molecule type" value="Genomic_DNA"/>
</dbReference>
<dbReference type="PANTHER" id="PTHR30033:SF1">
    <property type="entry name" value="FLAGELLAR HOOK-ASSOCIATED PROTEIN 1"/>
    <property type="match status" value="1"/>
</dbReference>
<reference evidence="9 10" key="1">
    <citation type="submission" date="2020-08" db="EMBL/GenBank/DDBJ databases">
        <title>Genomic Encyclopedia of Type Strains, Phase IV (KMG-V): Genome sequencing to study the core and pangenomes of soil and plant-associated prokaryotes.</title>
        <authorList>
            <person name="Whitman W."/>
        </authorList>
    </citation>
    <scope>NUCLEOTIDE SEQUENCE [LARGE SCALE GENOMIC DNA]</scope>
    <source>
        <strain evidence="9 10">SEMIA 4060</strain>
    </source>
</reference>
<dbReference type="GO" id="GO:0005576">
    <property type="term" value="C:extracellular region"/>
    <property type="evidence" value="ECO:0007669"/>
    <property type="project" value="UniProtKB-SubCell"/>
</dbReference>
<gene>
    <name evidence="9" type="ORF">GGD46_005356</name>
</gene>
<accession>A0A7X0IVZ4</accession>
<keyword evidence="9" id="KW-0966">Cell projection</keyword>
<dbReference type="Pfam" id="PF06429">
    <property type="entry name" value="Flg_bbr_C"/>
    <property type="match status" value="1"/>
</dbReference>
<proteinExistence type="inferred from homology"/>
<dbReference type="Proteomes" id="UP000565576">
    <property type="component" value="Unassembled WGS sequence"/>
</dbReference>
<evidence type="ECO:0000256" key="1">
    <source>
        <dbReference type="ARBA" id="ARBA00004365"/>
    </source>
</evidence>
<comment type="subcellular location">
    <subcellularLocation>
        <location evidence="1">Bacterial flagellum</location>
    </subcellularLocation>
    <subcellularLocation>
        <location evidence="2">Secreted</location>
    </subcellularLocation>
</comment>
<evidence type="ECO:0000256" key="3">
    <source>
        <dbReference type="ARBA" id="ARBA00009677"/>
    </source>
</evidence>
<dbReference type="SUPFAM" id="SSF64518">
    <property type="entry name" value="Phase 1 flagellin"/>
    <property type="match status" value="1"/>
</dbReference>
<evidence type="ECO:0000256" key="2">
    <source>
        <dbReference type="ARBA" id="ARBA00004613"/>
    </source>
</evidence>
<keyword evidence="9" id="KW-0969">Cilium</keyword>
<comment type="similarity">
    <text evidence="3">Belongs to the flagella basal body rod proteins family.</text>
</comment>
<dbReference type="InterPro" id="IPR053927">
    <property type="entry name" value="FlgK_helical"/>
</dbReference>
<feature type="domain" description="Flagellar basal-body/hook protein C-terminal" evidence="7">
    <location>
        <begin position="458"/>
        <end position="499"/>
    </location>
</feature>
<dbReference type="GO" id="GO:0005198">
    <property type="term" value="F:structural molecule activity"/>
    <property type="evidence" value="ECO:0007669"/>
    <property type="project" value="InterPro"/>
</dbReference>
<dbReference type="InterPro" id="IPR002371">
    <property type="entry name" value="FlgK"/>
</dbReference>
<evidence type="ECO:0000313" key="10">
    <source>
        <dbReference type="Proteomes" id="UP000565576"/>
    </source>
</evidence>
<dbReference type="NCBIfam" id="TIGR02492">
    <property type="entry name" value="flgK_ends"/>
    <property type="match status" value="1"/>
</dbReference>
<sequence length="502" mass="51352">MTLTSALNNAQAIFNNTGTQSSVVSNNISNANNADYSRRQAILTTNGTGAQVVKIARSQEPALQTAFLTNSSSDAAQQLLLAAYGNLKSATLGGNNNEIAPATYLAAFQTAMQNFSGSPSNTTAAKSAINAAQSLVTSLNNATTAVQNARTDADKKISSDVDTLNSLLKQFQTANDAVKSATATAGPTSSAAADALDQRDSLLKQISQIVGVTAVTRGNGNDMALYTSSGTTLFETIPRTVTFTPTNTYTAGTQGNNVYIDGVALTPGQGASTTAQGSLQASLQVRDTVAPTYQKQLDEIARGLVSTFAETTSSGTTKAAGLFTYTGAPATWTAGTGLDTGAVVTGLAGTLKLNAAAVSNPSLLRDGGINGSAYITNPSYDPANPSKPLDAGYSGKLDGLITAMNTKIGFDGGAGSDTSATLMSYSASSIGWLEGQRSSATSAAENTSAALSRSSGAYSNATGVNLDEELTLMMDIEQSYKAGTKILNTVNAMLQSVLDIVR</sequence>
<dbReference type="InterPro" id="IPR010930">
    <property type="entry name" value="Flg_bb/hook_C_dom"/>
</dbReference>
<evidence type="ECO:0000256" key="5">
    <source>
        <dbReference type="ARBA" id="ARBA00022525"/>
    </source>
</evidence>
<dbReference type="RefSeq" id="WP_184709468.1">
    <property type="nucleotide sequence ID" value="NZ_JACHBG010000018.1"/>
</dbReference>
<dbReference type="AlphaFoldDB" id="A0A7X0IVZ4"/>
<dbReference type="GO" id="GO:0009424">
    <property type="term" value="C:bacterial-type flagellum hook"/>
    <property type="evidence" value="ECO:0007669"/>
    <property type="project" value="InterPro"/>
</dbReference>
<feature type="domain" description="Flagellar hook-associated protein FlgK helical" evidence="8">
    <location>
        <begin position="103"/>
        <end position="317"/>
    </location>
</feature>
<keyword evidence="5" id="KW-0964">Secreted</keyword>
<keyword evidence="9" id="KW-0282">Flagellum</keyword>
<dbReference type="PANTHER" id="PTHR30033">
    <property type="entry name" value="FLAGELLAR HOOK-ASSOCIATED PROTEIN 1"/>
    <property type="match status" value="1"/>
</dbReference>
<evidence type="ECO:0000256" key="6">
    <source>
        <dbReference type="ARBA" id="ARBA00023143"/>
    </source>
</evidence>
<evidence type="ECO:0000256" key="4">
    <source>
        <dbReference type="ARBA" id="ARBA00016244"/>
    </source>
</evidence>
<evidence type="ECO:0000259" key="7">
    <source>
        <dbReference type="Pfam" id="PF06429"/>
    </source>
</evidence>
<name>A0A7X0IVZ4_9HYPH</name>
<evidence type="ECO:0000259" key="8">
    <source>
        <dbReference type="Pfam" id="PF22638"/>
    </source>
</evidence>
<protein>
    <recommendedName>
        <fullName evidence="4">Flagellar hook-associated protein 1</fullName>
    </recommendedName>
</protein>